<dbReference type="Pfam" id="PF14319">
    <property type="entry name" value="Zn_Tnp_IS91"/>
    <property type="match status" value="1"/>
</dbReference>
<dbReference type="InterPro" id="IPR007069">
    <property type="entry name" value="Transposase_32"/>
</dbReference>
<dbReference type="Proteomes" id="UP000318538">
    <property type="component" value="Chromosome"/>
</dbReference>
<dbReference type="PANTHER" id="PTHR37023:SF1">
    <property type="entry name" value="ISSOD25 TRANSPOSASE TNPA_ISSOD25"/>
    <property type="match status" value="1"/>
</dbReference>
<dbReference type="PANTHER" id="PTHR37023">
    <property type="entry name" value="TRANSPOSASE"/>
    <property type="match status" value="1"/>
</dbReference>
<name>A0A517N9R3_9BACT</name>
<evidence type="ECO:0000313" key="3">
    <source>
        <dbReference type="EMBL" id="QDT03872.1"/>
    </source>
</evidence>
<evidence type="ECO:0000259" key="1">
    <source>
        <dbReference type="Pfam" id="PF04986"/>
    </source>
</evidence>
<sequence>MLAKLALCRTHVLGGRKFRCVDCDEITSLYNSCGDRHCPQCSGGKRVDFHDKATKLILPGVTYYQVVFTLPSELSELALANRYEMADLLVDSAWKSLSRRIKAEQDYDPAAMTVLHTWNQKLEAHWHVHMLVPGAGPGLSTHQWTEATAATGSRNSDGFYLVDADPLREAYREQAIGKLRRLRSAGKLKLVGKFEYLRSDENWDAFVKNLESKKWVAYIQPPPSVTSSACQVVRYLVQDTPKPSWAEIFWREDDRCPGWYADRQRESHRRLWTASYGTDFYDWYVETQVESAEGIEREPIAMVQLPLAGFTGDLGYPQSYLVGSF</sequence>
<feature type="domain" description="Transposase IS801/IS1294" evidence="1">
    <location>
        <begin position="112"/>
        <end position="238"/>
    </location>
</feature>
<gene>
    <name evidence="3" type="ORF">K227x_22570</name>
</gene>
<dbReference type="GO" id="GO:0006313">
    <property type="term" value="P:DNA transposition"/>
    <property type="evidence" value="ECO:0007669"/>
    <property type="project" value="InterPro"/>
</dbReference>
<feature type="domain" description="Transposase zinc-binding" evidence="2">
    <location>
        <begin position="3"/>
        <end position="70"/>
    </location>
</feature>
<dbReference type="AlphaFoldDB" id="A0A517N9R3"/>
<dbReference type="Pfam" id="PF04986">
    <property type="entry name" value="Y2_Tnp"/>
    <property type="match status" value="1"/>
</dbReference>
<organism evidence="3 4">
    <name type="scientific">Rubripirellula lacrimiformis</name>
    <dbReference type="NCBI Taxonomy" id="1930273"/>
    <lineage>
        <taxon>Bacteria</taxon>
        <taxon>Pseudomonadati</taxon>
        <taxon>Planctomycetota</taxon>
        <taxon>Planctomycetia</taxon>
        <taxon>Pirellulales</taxon>
        <taxon>Pirellulaceae</taxon>
        <taxon>Rubripirellula</taxon>
    </lineage>
</organism>
<dbReference type="GO" id="GO:0004803">
    <property type="term" value="F:transposase activity"/>
    <property type="evidence" value="ECO:0007669"/>
    <property type="project" value="InterPro"/>
</dbReference>
<evidence type="ECO:0000259" key="2">
    <source>
        <dbReference type="Pfam" id="PF14319"/>
    </source>
</evidence>
<dbReference type="EMBL" id="CP036525">
    <property type="protein sequence ID" value="QDT03872.1"/>
    <property type="molecule type" value="Genomic_DNA"/>
</dbReference>
<dbReference type="KEGG" id="rlc:K227x_22570"/>
<dbReference type="GO" id="GO:0003677">
    <property type="term" value="F:DNA binding"/>
    <property type="evidence" value="ECO:0007669"/>
    <property type="project" value="InterPro"/>
</dbReference>
<evidence type="ECO:0000313" key="4">
    <source>
        <dbReference type="Proteomes" id="UP000318538"/>
    </source>
</evidence>
<protein>
    <submittedName>
        <fullName evidence="3">Transposase</fullName>
    </submittedName>
</protein>
<dbReference type="InterPro" id="IPR026889">
    <property type="entry name" value="Zn_Tnp"/>
</dbReference>
<keyword evidence="4" id="KW-1185">Reference proteome</keyword>
<proteinExistence type="predicted"/>
<accession>A0A517N9R3</accession>
<reference evidence="3 4" key="1">
    <citation type="submission" date="2019-02" db="EMBL/GenBank/DDBJ databases">
        <title>Deep-cultivation of Planctomycetes and their phenomic and genomic characterization uncovers novel biology.</title>
        <authorList>
            <person name="Wiegand S."/>
            <person name="Jogler M."/>
            <person name="Boedeker C."/>
            <person name="Pinto D."/>
            <person name="Vollmers J."/>
            <person name="Rivas-Marin E."/>
            <person name="Kohn T."/>
            <person name="Peeters S.H."/>
            <person name="Heuer A."/>
            <person name="Rast P."/>
            <person name="Oberbeckmann S."/>
            <person name="Bunk B."/>
            <person name="Jeske O."/>
            <person name="Meyerdierks A."/>
            <person name="Storesund J.E."/>
            <person name="Kallscheuer N."/>
            <person name="Luecker S."/>
            <person name="Lage O.M."/>
            <person name="Pohl T."/>
            <person name="Merkel B.J."/>
            <person name="Hornburger P."/>
            <person name="Mueller R.-W."/>
            <person name="Bruemmer F."/>
            <person name="Labrenz M."/>
            <person name="Spormann A.M."/>
            <person name="Op den Camp H."/>
            <person name="Overmann J."/>
            <person name="Amann R."/>
            <person name="Jetten M.S.M."/>
            <person name="Mascher T."/>
            <person name="Medema M.H."/>
            <person name="Devos D.P."/>
            <person name="Kaster A.-K."/>
            <person name="Ovreas L."/>
            <person name="Rohde M."/>
            <person name="Galperin M.Y."/>
            <person name="Jogler C."/>
        </authorList>
    </citation>
    <scope>NUCLEOTIDE SEQUENCE [LARGE SCALE GENOMIC DNA]</scope>
    <source>
        <strain evidence="3 4">K22_7</strain>
    </source>
</reference>